<proteinExistence type="inferred from homology"/>
<feature type="transmembrane region" description="Helical" evidence="3">
    <location>
        <begin position="39"/>
        <end position="61"/>
    </location>
</feature>
<keyword evidence="5" id="KW-1185">Reference proteome</keyword>
<dbReference type="RefSeq" id="WP_164611011.1">
    <property type="nucleotide sequence ID" value="NZ_JAAIKE010000002.1"/>
</dbReference>
<dbReference type="SUPFAM" id="SSF160544">
    <property type="entry name" value="EscU C-terminal domain-like"/>
    <property type="match status" value="1"/>
</dbReference>
<feature type="transmembrane region" description="Helical" evidence="3">
    <location>
        <begin position="149"/>
        <end position="169"/>
    </location>
</feature>
<dbReference type="PRINTS" id="PR00950">
    <property type="entry name" value="TYPE3IMSPROT"/>
</dbReference>
<evidence type="ECO:0000313" key="5">
    <source>
        <dbReference type="Proteomes" id="UP000481421"/>
    </source>
</evidence>
<reference evidence="4 5" key="1">
    <citation type="submission" date="2020-02" db="EMBL/GenBank/DDBJ databases">
        <title>Rhodobacter algicola sp. nov., isolated from microalga culture.</title>
        <authorList>
            <person name="Park C.-Y."/>
        </authorList>
    </citation>
    <scope>NUCLEOTIDE SEQUENCE [LARGE SCALE GENOMIC DNA]</scope>
    <source>
        <strain evidence="4 5">ETT8</strain>
    </source>
</reference>
<keyword evidence="4" id="KW-0969">Cilium</keyword>
<dbReference type="GO" id="GO:0009306">
    <property type="term" value="P:protein secretion"/>
    <property type="evidence" value="ECO:0007669"/>
    <property type="project" value="InterPro"/>
</dbReference>
<dbReference type="PANTHER" id="PTHR30531">
    <property type="entry name" value="FLAGELLAR BIOSYNTHETIC PROTEIN FLHB"/>
    <property type="match status" value="1"/>
</dbReference>
<keyword evidence="4" id="KW-0282">Flagellum</keyword>
<feature type="region of interest" description="Disordered" evidence="2">
    <location>
        <begin position="230"/>
        <end position="249"/>
    </location>
</feature>
<feature type="region of interest" description="Disordered" evidence="2">
    <location>
        <begin position="1"/>
        <end position="26"/>
    </location>
</feature>
<keyword evidence="3" id="KW-0472">Membrane</keyword>
<comment type="similarity">
    <text evidence="1">Belongs to the type III secretion exporter family.</text>
</comment>
<dbReference type="PANTHER" id="PTHR30531:SF12">
    <property type="entry name" value="FLAGELLAR BIOSYNTHETIC PROTEIN FLHB"/>
    <property type="match status" value="1"/>
</dbReference>
<feature type="compositionally biased region" description="Basic and acidic residues" evidence="2">
    <location>
        <begin position="230"/>
        <end position="243"/>
    </location>
</feature>
<feature type="transmembrane region" description="Helical" evidence="3">
    <location>
        <begin position="189"/>
        <end position="214"/>
    </location>
</feature>
<dbReference type="AlphaFoldDB" id="A0A6B3RK06"/>
<sequence>MSKAEDQAAADKEHEPTEKKLADARKHGDVPKSVELMAAAAYAGLLLAVAIGGQAIQGAAFAGKVLIDQAPEISRLAAASARSFVGGLLYSVLMPLALFLVAPAVAVVLAVVVQRAFVFTPDNLMPMLSRISPSATAKKKFGPEGLVEFAKNFAKLSIVSIALAVLLYGQSDSILATATLDPRQGLVHLIALLGQFLLCIILITAVIGGADLLWQRHLHMQRNRMSRKELMDEMKDSEGDPLNKQKRRQRGQEIAMNQMLVDVATANVVIVNPTHYAVALHWKRGARTAPVVVAKGVDEIARRIRETAAEHGVPVHSDPPTARSIFATVDIGQPVARDHYRAVAAAIRFAEKMRKRSKERVQ</sequence>
<dbReference type="InterPro" id="IPR006135">
    <property type="entry name" value="T3SS_substrate_exporter"/>
</dbReference>
<dbReference type="Proteomes" id="UP000481421">
    <property type="component" value="Unassembled WGS sequence"/>
</dbReference>
<keyword evidence="3" id="KW-1133">Transmembrane helix</keyword>
<dbReference type="Pfam" id="PF01312">
    <property type="entry name" value="Bac_export_2"/>
    <property type="match status" value="1"/>
</dbReference>
<evidence type="ECO:0000313" key="4">
    <source>
        <dbReference type="EMBL" id="NEX46387.1"/>
    </source>
</evidence>
<evidence type="ECO:0000256" key="2">
    <source>
        <dbReference type="SAM" id="MobiDB-lite"/>
    </source>
</evidence>
<accession>A0A6B3RK06</accession>
<feature type="transmembrane region" description="Helical" evidence="3">
    <location>
        <begin position="96"/>
        <end position="118"/>
    </location>
</feature>
<name>A0A6B3RK06_9RHOB</name>
<keyword evidence="3" id="KW-0812">Transmembrane</keyword>
<keyword evidence="4" id="KW-0966">Cell projection</keyword>
<protein>
    <submittedName>
        <fullName evidence="4">Flagellar biosynthesis protein FlhB</fullName>
    </submittedName>
</protein>
<evidence type="ECO:0000256" key="1">
    <source>
        <dbReference type="ARBA" id="ARBA00010690"/>
    </source>
</evidence>
<gene>
    <name evidence="4" type="ORF">G3572_09220</name>
</gene>
<dbReference type="InterPro" id="IPR029025">
    <property type="entry name" value="T3SS_substrate_exporter_C"/>
</dbReference>
<dbReference type="EMBL" id="JAAIKE010000002">
    <property type="protein sequence ID" value="NEX46387.1"/>
    <property type="molecule type" value="Genomic_DNA"/>
</dbReference>
<evidence type="ECO:0000256" key="3">
    <source>
        <dbReference type="SAM" id="Phobius"/>
    </source>
</evidence>
<dbReference type="Gene3D" id="3.40.1690.10">
    <property type="entry name" value="secretion proteins EscU"/>
    <property type="match status" value="1"/>
</dbReference>
<dbReference type="GO" id="GO:0005886">
    <property type="term" value="C:plasma membrane"/>
    <property type="evidence" value="ECO:0007669"/>
    <property type="project" value="TreeGrafter"/>
</dbReference>
<organism evidence="4 5">
    <name type="scientific">Pseudotabrizicola algicola</name>
    <dbReference type="NCBI Taxonomy" id="2709381"/>
    <lineage>
        <taxon>Bacteria</taxon>
        <taxon>Pseudomonadati</taxon>
        <taxon>Pseudomonadota</taxon>
        <taxon>Alphaproteobacteria</taxon>
        <taxon>Rhodobacterales</taxon>
        <taxon>Paracoccaceae</taxon>
        <taxon>Pseudotabrizicola</taxon>
    </lineage>
</organism>
<comment type="caution">
    <text evidence="4">The sequence shown here is derived from an EMBL/GenBank/DDBJ whole genome shotgun (WGS) entry which is preliminary data.</text>
</comment>